<keyword evidence="2" id="KW-1185">Reference proteome</keyword>
<evidence type="ECO:0000313" key="1">
    <source>
        <dbReference type="EMBL" id="KAK1868596.1"/>
    </source>
</evidence>
<reference evidence="1" key="1">
    <citation type="submission" date="2019-11" db="EMBL/GenBank/DDBJ databases">
        <title>Nori genome reveals adaptations in red seaweeds to the harsh intertidal environment.</title>
        <authorList>
            <person name="Wang D."/>
            <person name="Mao Y."/>
        </authorList>
    </citation>
    <scope>NUCLEOTIDE SEQUENCE</scope>
    <source>
        <tissue evidence="1">Gametophyte</tissue>
    </source>
</reference>
<organism evidence="1 2">
    <name type="scientific">Pyropia yezoensis</name>
    <name type="common">Susabi-nori</name>
    <name type="synonym">Porphyra yezoensis</name>
    <dbReference type="NCBI Taxonomy" id="2788"/>
    <lineage>
        <taxon>Eukaryota</taxon>
        <taxon>Rhodophyta</taxon>
        <taxon>Bangiophyceae</taxon>
        <taxon>Bangiales</taxon>
        <taxon>Bangiaceae</taxon>
        <taxon>Pyropia</taxon>
    </lineage>
</organism>
<comment type="caution">
    <text evidence="1">The sequence shown here is derived from an EMBL/GenBank/DDBJ whole genome shotgun (WGS) entry which is preliminary data.</text>
</comment>
<dbReference type="EMBL" id="CM020620">
    <property type="protein sequence ID" value="KAK1868596.1"/>
    <property type="molecule type" value="Genomic_DNA"/>
</dbReference>
<proteinExistence type="predicted"/>
<dbReference type="Proteomes" id="UP000798662">
    <property type="component" value="Chromosome 3"/>
</dbReference>
<protein>
    <submittedName>
        <fullName evidence="1">Uncharacterized protein</fullName>
    </submittedName>
</protein>
<name>A0ACC3CFP6_PYRYE</name>
<accession>A0ACC3CFP6</accession>
<evidence type="ECO:0000313" key="2">
    <source>
        <dbReference type="Proteomes" id="UP000798662"/>
    </source>
</evidence>
<sequence length="145" mass="15532">MAVAAAVGGGGVADEWGEAAPPQCSRAETIKRAWLSATGTSATRSTPFRTLYPPTQPFSLSISRSLSALPTTHRHAALLGATAFHSRRSLMSTAAALPSRLTKSAGENIRSGQKKCIPPPSCWPAPQVAGLCLYPRRRRRDRRDH</sequence>
<gene>
    <name evidence="1" type="ORF">I4F81_011081</name>
</gene>